<proteinExistence type="predicted"/>
<comment type="caution">
    <text evidence="1">The sequence shown here is derived from an EMBL/GenBank/DDBJ whole genome shotgun (WGS) entry which is preliminary data.</text>
</comment>
<dbReference type="RefSeq" id="WP_112158871.1">
    <property type="nucleotide sequence ID" value="NZ_QKRX01000005.1"/>
</dbReference>
<gene>
    <name evidence="1" type="ORF">DN062_08305</name>
</gene>
<evidence type="ECO:0000313" key="1">
    <source>
        <dbReference type="EMBL" id="RAU18229.1"/>
    </source>
</evidence>
<dbReference type="Pfam" id="PF13711">
    <property type="entry name" value="DUF4160"/>
    <property type="match status" value="1"/>
</dbReference>
<protein>
    <recommendedName>
        <fullName evidence="3">Transcriptional regulator</fullName>
    </recommendedName>
</protein>
<keyword evidence="2" id="KW-1185">Reference proteome</keyword>
<evidence type="ECO:0008006" key="3">
    <source>
        <dbReference type="Google" id="ProtNLM"/>
    </source>
</evidence>
<name>A0A364NM87_9GAMM</name>
<dbReference type="Proteomes" id="UP000250744">
    <property type="component" value="Unassembled WGS sequence"/>
</dbReference>
<evidence type="ECO:0000313" key="2">
    <source>
        <dbReference type="Proteomes" id="UP000250744"/>
    </source>
</evidence>
<sequence length="86" mass="10145">MPTISEFFGILIRMYYDDHNPPHFHAYYSGHEAIISIETLEIMEGSLPKRAKAMVIEWAVEHRQDLLNDWKLAEQHQPLNKIEPLE</sequence>
<dbReference type="OrthoDB" id="122670at2"/>
<dbReference type="AlphaFoldDB" id="A0A364NM87"/>
<reference evidence="1 2" key="1">
    <citation type="submission" date="2018-06" db="EMBL/GenBank/DDBJ databases">
        <title>Nitrincola tibetense sp. nov., isolated from Lake XuguoCo on Tibetan Plateau.</title>
        <authorList>
            <person name="Xing P."/>
        </authorList>
    </citation>
    <scope>NUCLEOTIDE SEQUENCE [LARGE SCALE GENOMIC DNA]</scope>
    <source>
        <strain evidence="2">xg18</strain>
    </source>
</reference>
<dbReference type="InterPro" id="IPR025427">
    <property type="entry name" value="DUF4160"/>
</dbReference>
<accession>A0A364NM87</accession>
<dbReference type="EMBL" id="QKRX01000005">
    <property type="protein sequence ID" value="RAU18229.1"/>
    <property type="molecule type" value="Genomic_DNA"/>
</dbReference>
<organism evidence="1 2">
    <name type="scientific">Nitrincola tibetensis</name>
    <dbReference type="NCBI Taxonomy" id="2219697"/>
    <lineage>
        <taxon>Bacteria</taxon>
        <taxon>Pseudomonadati</taxon>
        <taxon>Pseudomonadota</taxon>
        <taxon>Gammaproteobacteria</taxon>
        <taxon>Oceanospirillales</taxon>
        <taxon>Oceanospirillaceae</taxon>
        <taxon>Nitrincola</taxon>
    </lineage>
</organism>